<dbReference type="AlphaFoldDB" id="A0A366XRD4"/>
<dbReference type="GO" id="GO:0015774">
    <property type="term" value="P:polysaccharide transport"/>
    <property type="evidence" value="ECO:0007669"/>
    <property type="project" value="InterPro"/>
</dbReference>
<organism evidence="1 2">
    <name type="scientific">Bacillus taeanensis</name>
    <dbReference type="NCBI Taxonomy" id="273032"/>
    <lineage>
        <taxon>Bacteria</taxon>
        <taxon>Bacillati</taxon>
        <taxon>Bacillota</taxon>
        <taxon>Bacilli</taxon>
        <taxon>Bacillales</taxon>
        <taxon>Bacillaceae</taxon>
        <taxon>Bacillus</taxon>
    </lineage>
</organism>
<dbReference type="InterPro" id="IPR007833">
    <property type="entry name" value="Capsule_polysaccharide_synth"/>
</dbReference>
<name>A0A366XRD4_9BACI</name>
<evidence type="ECO:0000313" key="1">
    <source>
        <dbReference type="EMBL" id="RBW68900.1"/>
    </source>
</evidence>
<protein>
    <submittedName>
        <fullName evidence="1">Capsular polysaccharide biosynthesis protein</fullName>
    </submittedName>
</protein>
<proteinExistence type="predicted"/>
<sequence>MSKVKQIIKSMLNAGQLFVKLIQWTINPLHTDKQKVAFVFNVSKWKQSYIRSYLSTYKVVFVPAAEKLWGLSFVFKRTPNKIFVVWGYKEDKKISQYAETHGIQVVRIEDGFVRSVGLGAMHTAPFSLCMDWKGMYFDSTKPSDLEELLNTYHFNNDPLLLKRAVHCIKMLNELGISKYNHVKKREIAELYGPKTKKRVLVIGQVEDDASIKMGSDKRWTNNDLVRLARKENSDAEIIYKPHPDVLTGRRLKQSDPNEIKDIAKVIEEPLSLVDSLKTIDHVYTITSLSGFEALIRGIKVTTVGAPFYSGWGLTDDRQLVTRRKRKLTTEELFAGAYILYPKYIDPYRKEVITIEEAIERISQAE</sequence>
<dbReference type="Proteomes" id="UP000253314">
    <property type="component" value="Unassembled WGS sequence"/>
</dbReference>
<dbReference type="EMBL" id="QOCW01000015">
    <property type="protein sequence ID" value="RBW68900.1"/>
    <property type="molecule type" value="Genomic_DNA"/>
</dbReference>
<keyword evidence="2" id="KW-1185">Reference proteome</keyword>
<dbReference type="CDD" id="cd16439">
    <property type="entry name" value="beta_Kdo_transferase_KpsC_2"/>
    <property type="match status" value="1"/>
</dbReference>
<gene>
    <name evidence="1" type="ORF">DS031_14280</name>
</gene>
<dbReference type="Pfam" id="PF05159">
    <property type="entry name" value="Capsule_synth"/>
    <property type="match status" value="1"/>
</dbReference>
<comment type="caution">
    <text evidence="1">The sequence shown here is derived from an EMBL/GenBank/DDBJ whole genome shotgun (WGS) entry which is preliminary data.</text>
</comment>
<accession>A0A366XRD4</accession>
<dbReference type="RefSeq" id="WP_113806754.1">
    <property type="nucleotide sequence ID" value="NZ_QOCW01000015.1"/>
</dbReference>
<evidence type="ECO:0000313" key="2">
    <source>
        <dbReference type="Proteomes" id="UP000253314"/>
    </source>
</evidence>
<dbReference type="GO" id="GO:0000271">
    <property type="term" value="P:polysaccharide biosynthetic process"/>
    <property type="evidence" value="ECO:0007669"/>
    <property type="project" value="InterPro"/>
</dbReference>
<dbReference type="OrthoDB" id="543755at2"/>
<reference evidence="1 2" key="1">
    <citation type="submission" date="2018-07" db="EMBL/GenBank/DDBJ databases">
        <title>Lottiidibacillus patelloidae gen. nov., sp. nov., isolated from the intestinal tract of a marine limpet and the reclassification of B. taeanensis BH030017T, B. algicola KMM 3737T and B. hwajinpoensis SW-72T as genus Lottiidibacillus.</title>
        <authorList>
            <person name="Liu R."/>
            <person name="Huang Z."/>
        </authorList>
    </citation>
    <scope>NUCLEOTIDE SEQUENCE [LARGE SCALE GENOMIC DNA]</scope>
    <source>
        <strain evidence="1 2">BH030017</strain>
    </source>
</reference>